<gene>
    <name evidence="1" type="ORF">BJ554DRAFT_4908</name>
</gene>
<accession>A0A8H7ZM57</accession>
<organism evidence="1 2">
    <name type="scientific">Olpidium bornovanus</name>
    <dbReference type="NCBI Taxonomy" id="278681"/>
    <lineage>
        <taxon>Eukaryota</taxon>
        <taxon>Fungi</taxon>
        <taxon>Fungi incertae sedis</taxon>
        <taxon>Olpidiomycota</taxon>
        <taxon>Olpidiomycotina</taxon>
        <taxon>Olpidiomycetes</taxon>
        <taxon>Olpidiales</taxon>
        <taxon>Olpidiaceae</taxon>
        <taxon>Olpidium</taxon>
    </lineage>
</organism>
<keyword evidence="2" id="KW-1185">Reference proteome</keyword>
<sequence length="85" mass="9355">MEVIEIIGQKKALDVNEYSVRLVMANGTEIEPERMSTKISEFDLVGVTMYKREENPSPAGLLDGICRRGGSGGYPGRASDFVRDC</sequence>
<dbReference type="AlphaFoldDB" id="A0A8H7ZM57"/>
<dbReference type="EMBL" id="JAEFCI010013071">
    <property type="protein sequence ID" value="KAG5455614.1"/>
    <property type="molecule type" value="Genomic_DNA"/>
</dbReference>
<protein>
    <submittedName>
        <fullName evidence="1">Uncharacterized protein</fullName>
    </submittedName>
</protein>
<reference evidence="1 2" key="1">
    <citation type="journal article" name="Sci. Rep.">
        <title>Genome-scale phylogenetic analyses confirm Olpidium as the closest living zoosporic fungus to the non-flagellated, terrestrial fungi.</title>
        <authorList>
            <person name="Chang Y."/>
            <person name="Rochon D."/>
            <person name="Sekimoto S."/>
            <person name="Wang Y."/>
            <person name="Chovatia M."/>
            <person name="Sandor L."/>
            <person name="Salamov A."/>
            <person name="Grigoriev I.V."/>
            <person name="Stajich J.E."/>
            <person name="Spatafora J.W."/>
        </authorList>
    </citation>
    <scope>NUCLEOTIDE SEQUENCE [LARGE SCALE GENOMIC DNA]</scope>
    <source>
        <strain evidence="1">S191</strain>
    </source>
</reference>
<evidence type="ECO:0000313" key="1">
    <source>
        <dbReference type="EMBL" id="KAG5455614.1"/>
    </source>
</evidence>
<comment type="caution">
    <text evidence="1">The sequence shown here is derived from an EMBL/GenBank/DDBJ whole genome shotgun (WGS) entry which is preliminary data.</text>
</comment>
<proteinExistence type="predicted"/>
<evidence type="ECO:0000313" key="2">
    <source>
        <dbReference type="Proteomes" id="UP000673691"/>
    </source>
</evidence>
<name>A0A8H7ZM57_9FUNG</name>
<dbReference type="Proteomes" id="UP000673691">
    <property type="component" value="Unassembled WGS sequence"/>
</dbReference>